<accession>A0ACC2BJ74</accession>
<evidence type="ECO:0000313" key="1">
    <source>
        <dbReference type="EMBL" id="KAJ7529828.1"/>
    </source>
</evidence>
<sequence>MFARGNILGGADGYDVVGSKRQRLLDAPYLSSATSAAAQGGLYGCESFVASYLGQPKPFPVVRLRGLPFNCSEADVFEFFAGLDVVDVLLVRKHGRFSGEAFVVFGAPVQVDFALKKNRQNMGRRYVEIFRSKKLEYYHAVAADVEDANLEDRPPSPTRHSRKSPDKDNLEHTGVLKLRGLPFSTSKHDIIDFFRNYDLKDENIHIVTHSDGRATGEAYVEFASPSDSKAAMNKDKMTLGSRYVELFPSSLEEATKAASKYRH</sequence>
<organism evidence="1 2">
    <name type="scientific">Diphasiastrum complanatum</name>
    <name type="common">Issler's clubmoss</name>
    <name type="synonym">Lycopodium complanatum</name>
    <dbReference type="NCBI Taxonomy" id="34168"/>
    <lineage>
        <taxon>Eukaryota</taxon>
        <taxon>Viridiplantae</taxon>
        <taxon>Streptophyta</taxon>
        <taxon>Embryophyta</taxon>
        <taxon>Tracheophyta</taxon>
        <taxon>Lycopodiopsida</taxon>
        <taxon>Lycopodiales</taxon>
        <taxon>Lycopodiaceae</taxon>
        <taxon>Lycopodioideae</taxon>
        <taxon>Diphasiastrum</taxon>
    </lineage>
</organism>
<comment type="caution">
    <text evidence="1">The sequence shown here is derived from an EMBL/GenBank/DDBJ whole genome shotgun (WGS) entry which is preliminary data.</text>
</comment>
<proteinExistence type="predicted"/>
<gene>
    <name evidence="1" type="ORF">O6H91_15G068400</name>
</gene>
<reference evidence="2" key="1">
    <citation type="journal article" date="2024" name="Proc. Natl. Acad. Sci. U.S.A.">
        <title>Extraordinary preservation of gene collinearity over three hundred million years revealed in homosporous lycophytes.</title>
        <authorList>
            <person name="Li C."/>
            <person name="Wickell D."/>
            <person name="Kuo L.Y."/>
            <person name="Chen X."/>
            <person name="Nie B."/>
            <person name="Liao X."/>
            <person name="Peng D."/>
            <person name="Ji J."/>
            <person name="Jenkins J."/>
            <person name="Williams M."/>
            <person name="Shu S."/>
            <person name="Plott C."/>
            <person name="Barry K."/>
            <person name="Rajasekar S."/>
            <person name="Grimwood J."/>
            <person name="Han X."/>
            <person name="Sun S."/>
            <person name="Hou Z."/>
            <person name="He W."/>
            <person name="Dai G."/>
            <person name="Sun C."/>
            <person name="Schmutz J."/>
            <person name="Leebens-Mack J.H."/>
            <person name="Li F.W."/>
            <person name="Wang L."/>
        </authorList>
    </citation>
    <scope>NUCLEOTIDE SEQUENCE [LARGE SCALE GENOMIC DNA]</scope>
    <source>
        <strain evidence="2">cv. PW_Plant_1</strain>
    </source>
</reference>
<name>A0ACC2BJ74_DIPCM</name>
<dbReference type="EMBL" id="CM055106">
    <property type="protein sequence ID" value="KAJ7529828.1"/>
    <property type="molecule type" value="Genomic_DNA"/>
</dbReference>
<evidence type="ECO:0000313" key="2">
    <source>
        <dbReference type="Proteomes" id="UP001162992"/>
    </source>
</evidence>
<keyword evidence="2" id="KW-1185">Reference proteome</keyword>
<dbReference type="Proteomes" id="UP001162992">
    <property type="component" value="Chromosome 15"/>
</dbReference>
<protein>
    <submittedName>
        <fullName evidence="1">Uncharacterized protein</fullName>
    </submittedName>
</protein>